<dbReference type="OrthoDB" id="5639165at2"/>
<dbReference type="STRING" id="1498499.EP47_06900"/>
<dbReference type="EMBL" id="JNCF01000023">
    <property type="protein sequence ID" value="KGP63199.1"/>
    <property type="molecule type" value="Genomic_DNA"/>
</dbReference>
<gene>
    <name evidence="1" type="ORF">EP47_06900</name>
</gene>
<organism evidence="1 2">
    <name type="scientific">Legionella norrlandica</name>
    <dbReference type="NCBI Taxonomy" id="1498499"/>
    <lineage>
        <taxon>Bacteria</taxon>
        <taxon>Pseudomonadati</taxon>
        <taxon>Pseudomonadota</taxon>
        <taxon>Gammaproteobacteria</taxon>
        <taxon>Legionellales</taxon>
        <taxon>Legionellaceae</taxon>
        <taxon>Legionella</taxon>
    </lineage>
</organism>
<sequence>MIYLRNLLIFILLFCSFCGHLVASTKQNLAFRNFWHPTYLGQRLDYCTLDGKECGKAVANRYCQMLGYDYSTQNVIAYNVGLTNYLGARAQCKGWRCNGFMTIACAIGLTHNPPKPYHYREKRFAVPRYNDYRIDWCLERNKGCGRQAANSFCSRMGYMQAKYFIKQTQVSATKTIGSQELCFGNQCTAFKMIVCYR</sequence>
<reference evidence="1 2" key="1">
    <citation type="submission" date="2014-05" db="EMBL/GenBank/DDBJ databases">
        <authorList>
            <person name="Rizzardi K."/>
            <person name="Winiecka-Krusnell J."/>
            <person name="Ramliden M."/>
            <person name="Alm E."/>
            <person name="Andersson S."/>
            <person name="Byfors S."/>
        </authorList>
    </citation>
    <scope>NUCLEOTIDE SEQUENCE [LARGE SCALE GENOMIC DNA]</scope>
    <source>
        <strain evidence="1 2">LEGN</strain>
    </source>
</reference>
<evidence type="ECO:0000313" key="2">
    <source>
        <dbReference type="Proteomes" id="UP000054422"/>
    </source>
</evidence>
<accession>A0A0A2SUS0</accession>
<keyword evidence="2" id="KW-1185">Reference proteome</keyword>
<dbReference type="AlphaFoldDB" id="A0A0A2SUS0"/>
<dbReference type="RefSeq" id="WP_035889584.1">
    <property type="nucleotide sequence ID" value="NZ_JNCF01000023.1"/>
</dbReference>
<proteinExistence type="predicted"/>
<dbReference type="Proteomes" id="UP000054422">
    <property type="component" value="Unassembled WGS sequence"/>
</dbReference>
<name>A0A0A2SUS0_9GAMM</name>
<protein>
    <submittedName>
        <fullName evidence="1">Uncharacterized protein</fullName>
    </submittedName>
</protein>
<comment type="caution">
    <text evidence="1">The sequence shown here is derived from an EMBL/GenBank/DDBJ whole genome shotgun (WGS) entry which is preliminary data.</text>
</comment>
<evidence type="ECO:0000313" key="1">
    <source>
        <dbReference type="EMBL" id="KGP63199.1"/>
    </source>
</evidence>